<evidence type="ECO:0000256" key="2">
    <source>
        <dbReference type="ARBA" id="ARBA00022692"/>
    </source>
</evidence>
<feature type="transmembrane region" description="Helical" evidence="5">
    <location>
        <begin position="112"/>
        <end position="137"/>
    </location>
</feature>
<name>A0A379C8T9_9PAST</name>
<protein>
    <submittedName>
        <fullName evidence="7">Predicted membrane protein</fullName>
    </submittedName>
</protein>
<evidence type="ECO:0000259" key="6">
    <source>
        <dbReference type="Pfam" id="PF07298"/>
    </source>
</evidence>
<proteinExistence type="predicted"/>
<dbReference type="GO" id="GO:0016020">
    <property type="term" value="C:membrane"/>
    <property type="evidence" value="ECO:0007669"/>
    <property type="project" value="UniProtKB-SubCell"/>
</dbReference>
<dbReference type="EMBL" id="UGTA01000001">
    <property type="protein sequence ID" value="SUB58713.1"/>
    <property type="molecule type" value="Genomic_DNA"/>
</dbReference>
<evidence type="ECO:0000313" key="8">
    <source>
        <dbReference type="Proteomes" id="UP000255417"/>
    </source>
</evidence>
<accession>A0A379C8T9</accession>
<evidence type="ECO:0000256" key="5">
    <source>
        <dbReference type="SAM" id="Phobius"/>
    </source>
</evidence>
<gene>
    <name evidence="7" type="ORF">NCTC12872_00680</name>
</gene>
<feature type="transmembrane region" description="Helical" evidence="5">
    <location>
        <begin position="70"/>
        <end position="92"/>
    </location>
</feature>
<organism evidence="7 8">
    <name type="scientific">Phocoenobacter uteri</name>
    <dbReference type="NCBI Taxonomy" id="146806"/>
    <lineage>
        <taxon>Bacteria</taxon>
        <taxon>Pseudomonadati</taxon>
        <taxon>Pseudomonadota</taxon>
        <taxon>Gammaproteobacteria</taxon>
        <taxon>Pasteurellales</taxon>
        <taxon>Pasteurellaceae</taxon>
        <taxon>Phocoenobacter</taxon>
    </lineage>
</organism>
<evidence type="ECO:0000256" key="4">
    <source>
        <dbReference type="ARBA" id="ARBA00023136"/>
    </source>
</evidence>
<dbReference type="AlphaFoldDB" id="A0A379C8T9"/>
<dbReference type="Proteomes" id="UP000255417">
    <property type="component" value="Unassembled WGS sequence"/>
</dbReference>
<evidence type="ECO:0000256" key="3">
    <source>
        <dbReference type="ARBA" id="ARBA00022989"/>
    </source>
</evidence>
<keyword evidence="8" id="KW-1185">Reference proteome</keyword>
<feature type="transmembrane region" description="Helical" evidence="5">
    <location>
        <begin position="165"/>
        <end position="187"/>
    </location>
</feature>
<evidence type="ECO:0000256" key="1">
    <source>
        <dbReference type="ARBA" id="ARBA00004141"/>
    </source>
</evidence>
<dbReference type="OrthoDB" id="5293641at2"/>
<feature type="transmembrane region" description="Helical" evidence="5">
    <location>
        <begin position="36"/>
        <end position="58"/>
    </location>
</feature>
<comment type="subcellular location">
    <subcellularLocation>
        <location evidence="1">Membrane</location>
        <topology evidence="1">Multi-pass membrane protein</topology>
    </subcellularLocation>
</comment>
<dbReference type="Pfam" id="PF07298">
    <property type="entry name" value="NnrU"/>
    <property type="match status" value="1"/>
</dbReference>
<keyword evidence="3 5" id="KW-1133">Transmembrane helix</keyword>
<dbReference type="RefSeq" id="WP_115315224.1">
    <property type="nucleotide sequence ID" value="NZ_LWIF01000001.1"/>
</dbReference>
<sequence length="192" mass="21485">MLLLILGLILFLGMHSIVIFAPNFREKYRSKALLTWKIGYGLVSIIGFVLIVIGYSDARLSSTVLYMSPIWLKQITMAMMIPVFVFFFAPYLPGKISNLTRHPQLMAVKLFMMAHLLANGTVVDLVLFGAFLVWAVLDLMALNRLPSHNPPNEPIKLKATKLNDIILVILGITVYIAFLTCLHTQLIGVSLI</sequence>
<reference evidence="7 8" key="1">
    <citation type="submission" date="2018-06" db="EMBL/GenBank/DDBJ databases">
        <authorList>
            <consortium name="Pathogen Informatics"/>
            <person name="Doyle S."/>
        </authorList>
    </citation>
    <scope>NUCLEOTIDE SEQUENCE [LARGE SCALE GENOMIC DNA]</scope>
    <source>
        <strain evidence="7 8">NCTC12872</strain>
    </source>
</reference>
<feature type="domain" description="NnrU" evidence="6">
    <location>
        <begin position="3"/>
        <end position="190"/>
    </location>
</feature>
<dbReference type="InterPro" id="IPR009915">
    <property type="entry name" value="NnrU_dom"/>
</dbReference>
<keyword evidence="4 5" id="KW-0472">Membrane</keyword>
<keyword evidence="2 5" id="KW-0812">Transmembrane</keyword>
<evidence type="ECO:0000313" key="7">
    <source>
        <dbReference type="EMBL" id="SUB58713.1"/>
    </source>
</evidence>